<dbReference type="AlphaFoldDB" id="A0A6A7K5Q4"/>
<dbReference type="SMART" id="SM00840">
    <property type="entry name" value="DALR_2"/>
    <property type="match status" value="1"/>
</dbReference>
<evidence type="ECO:0000256" key="12">
    <source>
        <dbReference type="ARBA" id="ARBA00047398"/>
    </source>
</evidence>
<feature type="binding site" evidence="13">
    <location>
        <position position="234"/>
    </location>
    <ligand>
        <name>Zn(2+)</name>
        <dbReference type="ChEBI" id="CHEBI:29105"/>
    </ligand>
</feature>
<evidence type="ECO:0000313" key="16">
    <source>
        <dbReference type="Proteomes" id="UP000440004"/>
    </source>
</evidence>
<dbReference type="FunFam" id="3.40.50.620:FF:000009">
    <property type="entry name" value="Cysteine--tRNA ligase"/>
    <property type="match status" value="1"/>
</dbReference>
<dbReference type="PANTHER" id="PTHR10890:SF3">
    <property type="entry name" value="CYSTEINE--TRNA LIGASE, CYTOPLASMIC"/>
    <property type="match status" value="1"/>
</dbReference>
<dbReference type="EMBL" id="WHNX01000004">
    <property type="protein sequence ID" value="MPW24748.1"/>
    <property type="molecule type" value="Genomic_DNA"/>
</dbReference>
<keyword evidence="16" id="KW-1185">Reference proteome</keyword>
<keyword evidence="8 13" id="KW-0862">Zinc</keyword>
<dbReference type="InterPro" id="IPR024909">
    <property type="entry name" value="Cys-tRNA/MSH_ligase"/>
</dbReference>
<evidence type="ECO:0000256" key="7">
    <source>
        <dbReference type="ARBA" id="ARBA00022741"/>
    </source>
</evidence>
<evidence type="ECO:0000256" key="8">
    <source>
        <dbReference type="ARBA" id="ARBA00022833"/>
    </source>
</evidence>
<feature type="short sequence motif" description="'KMSKS' region" evidence="13">
    <location>
        <begin position="266"/>
        <end position="270"/>
    </location>
</feature>
<dbReference type="NCBIfam" id="TIGR00435">
    <property type="entry name" value="cysS"/>
    <property type="match status" value="1"/>
</dbReference>
<dbReference type="RefSeq" id="WP_152801535.1">
    <property type="nucleotide sequence ID" value="NZ_WHNX01000004.1"/>
</dbReference>
<dbReference type="Gene3D" id="3.40.50.620">
    <property type="entry name" value="HUPs"/>
    <property type="match status" value="1"/>
</dbReference>
<evidence type="ECO:0000256" key="3">
    <source>
        <dbReference type="ARBA" id="ARBA00011245"/>
    </source>
</evidence>
<reference evidence="15 16" key="1">
    <citation type="submission" date="2019-10" db="EMBL/GenBank/DDBJ databases">
        <title>Alkalibaculum tamaniensis sp.nov., a new alkaliphilic acetogen, isolated on methoxylated aromatics from a mud volcano.</title>
        <authorList>
            <person name="Khomyakova M.A."/>
            <person name="Merkel A.Y."/>
            <person name="Bonch-Osmolovskaya E.A."/>
            <person name="Slobodkin A.I."/>
        </authorList>
    </citation>
    <scope>NUCLEOTIDE SEQUENCE [LARGE SCALE GENOMIC DNA]</scope>
    <source>
        <strain evidence="15 16">M08DMB</strain>
    </source>
</reference>
<evidence type="ECO:0000256" key="6">
    <source>
        <dbReference type="ARBA" id="ARBA00022723"/>
    </source>
</evidence>
<dbReference type="InterPro" id="IPR015273">
    <property type="entry name" value="Cys-tRNA-synt_Ia_DALR"/>
</dbReference>
<feature type="domain" description="Cysteinyl-tRNA synthetase class Ia DALR" evidence="14">
    <location>
        <begin position="355"/>
        <end position="418"/>
    </location>
</feature>
<dbReference type="SUPFAM" id="SSF52374">
    <property type="entry name" value="Nucleotidylyl transferase"/>
    <property type="match status" value="1"/>
</dbReference>
<dbReference type="GO" id="GO:0005829">
    <property type="term" value="C:cytosol"/>
    <property type="evidence" value="ECO:0007669"/>
    <property type="project" value="TreeGrafter"/>
</dbReference>
<keyword evidence="6 13" id="KW-0479">Metal-binding</keyword>
<comment type="caution">
    <text evidence="15">The sequence shown here is derived from an EMBL/GenBank/DDBJ whole genome shotgun (WGS) entry which is preliminary data.</text>
</comment>
<dbReference type="GO" id="GO:0005524">
    <property type="term" value="F:ATP binding"/>
    <property type="evidence" value="ECO:0007669"/>
    <property type="project" value="UniProtKB-UniRule"/>
</dbReference>
<proteinExistence type="inferred from homology"/>
<dbReference type="GO" id="GO:0006423">
    <property type="term" value="P:cysteinyl-tRNA aminoacylation"/>
    <property type="evidence" value="ECO:0007669"/>
    <property type="project" value="UniProtKB-UniRule"/>
</dbReference>
<comment type="cofactor">
    <cofactor evidence="13">
        <name>Zn(2+)</name>
        <dbReference type="ChEBI" id="CHEBI:29105"/>
    </cofactor>
    <text evidence="13">Binds 1 zinc ion per subunit.</text>
</comment>
<dbReference type="InterPro" id="IPR014729">
    <property type="entry name" value="Rossmann-like_a/b/a_fold"/>
</dbReference>
<protein>
    <recommendedName>
        <fullName evidence="13">Cysteine--tRNA ligase</fullName>
        <ecNumber evidence="13">6.1.1.16</ecNumber>
    </recommendedName>
    <alternativeName>
        <fullName evidence="13">Cysteinyl-tRNA synthetase</fullName>
        <shortName evidence="13">CysRS</shortName>
    </alternativeName>
</protein>
<feature type="binding site" evidence="13">
    <location>
        <position position="209"/>
    </location>
    <ligand>
        <name>Zn(2+)</name>
        <dbReference type="ChEBI" id="CHEBI:29105"/>
    </ligand>
</feature>
<dbReference type="Pfam" id="PF01406">
    <property type="entry name" value="tRNA-synt_1e"/>
    <property type="match status" value="1"/>
</dbReference>
<dbReference type="InterPro" id="IPR032678">
    <property type="entry name" value="tRNA-synt_1_cat_dom"/>
</dbReference>
<evidence type="ECO:0000256" key="2">
    <source>
        <dbReference type="ARBA" id="ARBA00005594"/>
    </source>
</evidence>
<dbReference type="InterPro" id="IPR009080">
    <property type="entry name" value="tRNAsynth_Ia_anticodon-bd"/>
</dbReference>
<comment type="subcellular location">
    <subcellularLocation>
        <location evidence="1 13">Cytoplasm</location>
    </subcellularLocation>
</comment>
<gene>
    <name evidence="13" type="primary">cysS</name>
    <name evidence="15" type="ORF">GC105_02955</name>
</gene>
<feature type="binding site" evidence="13">
    <location>
        <position position="269"/>
    </location>
    <ligand>
        <name>ATP</name>
        <dbReference type="ChEBI" id="CHEBI:30616"/>
    </ligand>
</feature>
<dbReference type="PANTHER" id="PTHR10890">
    <property type="entry name" value="CYSTEINYL-TRNA SYNTHETASE"/>
    <property type="match status" value="1"/>
</dbReference>
<keyword evidence="11 13" id="KW-0030">Aminoacyl-tRNA synthetase</keyword>
<dbReference type="CDD" id="cd00672">
    <property type="entry name" value="CysRS_core"/>
    <property type="match status" value="1"/>
</dbReference>
<keyword evidence="4 13" id="KW-0963">Cytoplasm</keyword>
<dbReference type="GO" id="GO:0004817">
    <property type="term" value="F:cysteine-tRNA ligase activity"/>
    <property type="evidence" value="ECO:0007669"/>
    <property type="project" value="UniProtKB-UniRule"/>
</dbReference>
<feature type="binding site" evidence="13">
    <location>
        <position position="27"/>
    </location>
    <ligand>
        <name>Zn(2+)</name>
        <dbReference type="ChEBI" id="CHEBI:29105"/>
    </ligand>
</feature>
<dbReference type="HAMAP" id="MF_00041">
    <property type="entry name" value="Cys_tRNA_synth"/>
    <property type="match status" value="1"/>
</dbReference>
<keyword evidence="10 13" id="KW-0648">Protein biosynthesis</keyword>
<dbReference type="Proteomes" id="UP000440004">
    <property type="component" value="Unassembled WGS sequence"/>
</dbReference>
<comment type="catalytic activity">
    <reaction evidence="12 13">
        <text>tRNA(Cys) + L-cysteine + ATP = L-cysteinyl-tRNA(Cys) + AMP + diphosphate</text>
        <dbReference type="Rhea" id="RHEA:17773"/>
        <dbReference type="Rhea" id="RHEA-COMP:9661"/>
        <dbReference type="Rhea" id="RHEA-COMP:9679"/>
        <dbReference type="ChEBI" id="CHEBI:30616"/>
        <dbReference type="ChEBI" id="CHEBI:33019"/>
        <dbReference type="ChEBI" id="CHEBI:35235"/>
        <dbReference type="ChEBI" id="CHEBI:78442"/>
        <dbReference type="ChEBI" id="CHEBI:78517"/>
        <dbReference type="ChEBI" id="CHEBI:456215"/>
        <dbReference type="EC" id="6.1.1.16"/>
    </reaction>
</comment>
<comment type="subunit">
    <text evidence="3 13">Monomer.</text>
</comment>
<comment type="similarity">
    <text evidence="2 13">Belongs to the class-I aminoacyl-tRNA synthetase family.</text>
</comment>
<keyword evidence="5 13" id="KW-0436">Ligase</keyword>
<evidence type="ECO:0000256" key="1">
    <source>
        <dbReference type="ARBA" id="ARBA00004496"/>
    </source>
</evidence>
<dbReference type="GO" id="GO:0008270">
    <property type="term" value="F:zinc ion binding"/>
    <property type="evidence" value="ECO:0007669"/>
    <property type="project" value="UniProtKB-UniRule"/>
</dbReference>
<evidence type="ECO:0000313" key="15">
    <source>
        <dbReference type="EMBL" id="MPW24748.1"/>
    </source>
</evidence>
<evidence type="ECO:0000256" key="4">
    <source>
        <dbReference type="ARBA" id="ARBA00022490"/>
    </source>
</evidence>
<evidence type="ECO:0000259" key="14">
    <source>
        <dbReference type="SMART" id="SM00840"/>
    </source>
</evidence>
<feature type="short sequence motif" description="'HIGH' region" evidence="13">
    <location>
        <begin position="29"/>
        <end position="39"/>
    </location>
</feature>
<dbReference type="EC" id="6.1.1.16" evidence="13"/>
<sequence length="468" mass="54195">MRLYNTLKQRKEEFIPINEKHVKMYVCGPTVYNFFHIGNARPFIVFDVLRRYFEYIGYKVEYIQNFTDVDDKIINKAFEEGISPTEVSEKYIKEYFVDADGLGVNRATAHPKVSENIDAIINMIEKLIENGLAYDVDGNVYYRVAKFKSYGKLSKQATKDLENGASGRILINTEKEDPLDFALWKKEKSGELSWDSPWGKGRPGWHIECSAMSRKFLGDTIDIHGGGQDLIFPHHENEIAQSEGTTNKPFANYWIHNGYININNEKMSKSKGNFFTIRDISQEIDLEVVRFFILSAQYRNPINFSKDLLKQANTALSRLYNTRDNLLFLLENNRNVDNEGKIEDWVISLSKYKKSFKESMDDDLNTAEALAVLFELSKEINSSIDESTNRKSLEECISIFNELTNVLGVVSKNKEKLLDVEIEEMIERRQIARINKDFAMSDLIRDELKEKGIILEDTRDGVKWKRVQ</sequence>
<organism evidence="15 16">
    <name type="scientific">Alkalibaculum sporogenes</name>
    <dbReference type="NCBI Taxonomy" id="2655001"/>
    <lineage>
        <taxon>Bacteria</taxon>
        <taxon>Bacillati</taxon>
        <taxon>Bacillota</taxon>
        <taxon>Clostridia</taxon>
        <taxon>Eubacteriales</taxon>
        <taxon>Eubacteriaceae</taxon>
        <taxon>Alkalibaculum</taxon>
    </lineage>
</organism>
<keyword evidence="9 13" id="KW-0067">ATP-binding</keyword>
<evidence type="ECO:0000256" key="11">
    <source>
        <dbReference type="ARBA" id="ARBA00023146"/>
    </source>
</evidence>
<evidence type="ECO:0000256" key="13">
    <source>
        <dbReference type="HAMAP-Rule" id="MF_00041"/>
    </source>
</evidence>
<name>A0A6A7K5Q4_9FIRM</name>
<dbReference type="SUPFAM" id="SSF47323">
    <property type="entry name" value="Anticodon-binding domain of a subclass of class I aminoacyl-tRNA synthetases"/>
    <property type="match status" value="1"/>
</dbReference>
<dbReference type="Gene3D" id="1.20.120.1910">
    <property type="entry name" value="Cysteine-tRNA ligase, C-terminal anti-codon recognition domain"/>
    <property type="match status" value="1"/>
</dbReference>
<dbReference type="PRINTS" id="PR00983">
    <property type="entry name" value="TRNASYNTHCYS"/>
</dbReference>
<feature type="binding site" evidence="13">
    <location>
        <position position="238"/>
    </location>
    <ligand>
        <name>Zn(2+)</name>
        <dbReference type="ChEBI" id="CHEBI:29105"/>
    </ligand>
</feature>
<dbReference type="Pfam" id="PF09190">
    <property type="entry name" value="DALR_2"/>
    <property type="match status" value="1"/>
</dbReference>
<evidence type="ECO:0000256" key="9">
    <source>
        <dbReference type="ARBA" id="ARBA00022840"/>
    </source>
</evidence>
<accession>A0A6A7K5Q4</accession>
<evidence type="ECO:0000256" key="10">
    <source>
        <dbReference type="ARBA" id="ARBA00022917"/>
    </source>
</evidence>
<dbReference type="InterPro" id="IPR015803">
    <property type="entry name" value="Cys-tRNA-ligase"/>
</dbReference>
<evidence type="ECO:0000256" key="5">
    <source>
        <dbReference type="ARBA" id="ARBA00022598"/>
    </source>
</evidence>
<keyword evidence="7 13" id="KW-0547">Nucleotide-binding</keyword>